<dbReference type="GO" id="GO:0005829">
    <property type="term" value="C:cytosol"/>
    <property type="evidence" value="ECO:0007669"/>
    <property type="project" value="UniProtKB-SubCell"/>
</dbReference>
<organism evidence="11 12">
    <name type="scientific">Pyxicephalus adspersus</name>
    <name type="common">African bullfrog</name>
    <dbReference type="NCBI Taxonomy" id="30357"/>
    <lineage>
        <taxon>Eukaryota</taxon>
        <taxon>Metazoa</taxon>
        <taxon>Chordata</taxon>
        <taxon>Craniata</taxon>
        <taxon>Vertebrata</taxon>
        <taxon>Euteleostomi</taxon>
        <taxon>Amphibia</taxon>
        <taxon>Batrachia</taxon>
        <taxon>Anura</taxon>
        <taxon>Neobatrachia</taxon>
        <taxon>Ranoidea</taxon>
        <taxon>Pyxicephalidae</taxon>
        <taxon>Pyxicephalinae</taxon>
        <taxon>Pyxicephalus</taxon>
    </lineage>
</organism>
<evidence type="ECO:0000313" key="12">
    <source>
        <dbReference type="Proteomes" id="UP001181693"/>
    </source>
</evidence>
<comment type="caution">
    <text evidence="11">The sequence shown here is derived from an EMBL/GenBank/DDBJ whole genome shotgun (WGS) entry which is preliminary data.</text>
</comment>
<evidence type="ECO:0000313" key="11">
    <source>
        <dbReference type="EMBL" id="DBA15628.1"/>
    </source>
</evidence>
<dbReference type="CDD" id="cd00116">
    <property type="entry name" value="LRR_RI"/>
    <property type="match status" value="1"/>
</dbReference>
<keyword evidence="6" id="KW-0067">ATP-binding</keyword>
<accession>A0AAV2ZNH2</accession>
<dbReference type="SMART" id="SM00368">
    <property type="entry name" value="LRR_RI"/>
    <property type="match status" value="9"/>
</dbReference>
<dbReference type="InterPro" id="IPR007111">
    <property type="entry name" value="NACHT_NTPase"/>
</dbReference>
<dbReference type="InterPro" id="IPR032675">
    <property type="entry name" value="LRR_dom_sf"/>
</dbReference>
<dbReference type="InterPro" id="IPR041267">
    <property type="entry name" value="NLRP_HD2"/>
</dbReference>
<dbReference type="EMBL" id="DYDO01000012">
    <property type="protein sequence ID" value="DBA15628.1"/>
    <property type="molecule type" value="Genomic_DNA"/>
</dbReference>
<keyword evidence="12" id="KW-1185">Reference proteome</keyword>
<evidence type="ECO:0000256" key="8">
    <source>
        <dbReference type="ARBA" id="ARBA00023198"/>
    </source>
</evidence>
<dbReference type="SUPFAM" id="SSF52047">
    <property type="entry name" value="RNI-like"/>
    <property type="match status" value="1"/>
</dbReference>
<name>A0AAV2ZNH2_PYXAD</name>
<keyword evidence="5" id="KW-0547">Nucleotide-binding</keyword>
<gene>
    <name evidence="11" type="ORF">GDO54_004816</name>
</gene>
<evidence type="ECO:0000256" key="7">
    <source>
        <dbReference type="ARBA" id="ARBA00022843"/>
    </source>
</evidence>
<dbReference type="Gene3D" id="3.80.10.10">
    <property type="entry name" value="Ribonuclease Inhibitor"/>
    <property type="match status" value="1"/>
</dbReference>
<dbReference type="GO" id="GO:0045087">
    <property type="term" value="P:innate immune response"/>
    <property type="evidence" value="ECO:0007669"/>
    <property type="project" value="UniProtKB-KW"/>
</dbReference>
<evidence type="ECO:0000256" key="1">
    <source>
        <dbReference type="ARBA" id="ARBA00004110"/>
    </source>
</evidence>
<reference evidence="11" key="1">
    <citation type="thesis" date="2020" institute="ProQuest LLC" country="789 East Eisenhower Parkway, Ann Arbor, MI, USA">
        <title>Comparative Genomics and Chromosome Evolution.</title>
        <authorList>
            <person name="Mudd A.B."/>
        </authorList>
    </citation>
    <scope>NUCLEOTIDE SEQUENCE</scope>
    <source>
        <strain evidence="11">1538</strain>
        <tissue evidence="11">Blood</tissue>
    </source>
</reference>
<evidence type="ECO:0000256" key="9">
    <source>
        <dbReference type="ARBA" id="ARBA00023233"/>
    </source>
</evidence>
<comment type="similarity">
    <text evidence="2">Belongs to the NLRP family.</text>
</comment>
<dbReference type="SUPFAM" id="SSF52540">
    <property type="entry name" value="P-loop containing nucleoside triphosphate hydrolases"/>
    <property type="match status" value="1"/>
</dbReference>
<sequence length="943" mass="105793">MAESPLKEWKSKYLASVKEVFQGIEEHSSQEGAIVNVDQRYPRLRPLQILREEDATIPYSGTLLEQAEVSESSDRYSPSRIQDLFIADGSGFVPKTLVLVGPHGIGKTLTSRRIMLDWASGNLYNNQFNFLFYLSGREINQIPGNVNIAGLVAQSSELQCPEGLLKSAFSDPAKVLLIIDGFDELQWTLEDDYDACDDPFQEIHKETFLRCLISKEILSDTSLIITTRSRSLRKLKEFTQSPCSIELLGFSEKDLEKYFHAFFSNGDLVDQAVSLIKDNEVLLALCSVPLICRFVCVILKSGMKDELSTCRTLTSLYLRYLMSLIIKPGNIQHKCLKKLCALANQGILNQKSLFDEEDLSRHHLTRSEITSVFPGDSIFQIQSPTNYSFIHLSVQEFFAALYYILDEEIPESNGGRGDTFLPEVCKGRSIFSQGEDYPYLVPTVRFLFGLLNDQQVKDFALSVGSVASFRVKPAMEKWLLCGKSSRFSLDGISCFYEAQDEDLRSRAFNGQDLVLEQSFYSGTMENARIAEMLYCLGSPRSFTSISLEDFLLRPKDLELLSPYFHGSSKLSFTRCGFVEGPRIAGKTSWLPNPDSKIQELEFHVCVVAPSFFEDLHAHISTSRSLSKLKLSYQMLGDSALKILCDGLCQPGCTLQELTLDDCNLSSSSCEILGLAIKGNRSLHKLDMALNKLEDEGVKFLCEGLKDPGCTLRELRLDFSQLTPGCCKYFRSALMTNRSLNTLHMRDNDLQDAGAKILCEALLQPGCTLKELRLHESNITGSSCEDFRSVLLTNRTLTILDLTYNNLQDSGIKVLCEGLRDPGCTLKELTLLHCEMTQESCEDLRSVLTTNQSLTDLDLTWNNLEDAGVKILCEGLRDPNCILQGLRLYGCDLSSSSLQEFVSVIRENRSLSKLDLAGNKYEDVGVKPLCEALRQPDCTLQEFR</sequence>
<comment type="subcellular location">
    <subcellularLocation>
        <location evidence="1">Inflammasome</location>
    </subcellularLocation>
</comment>
<keyword evidence="4" id="KW-0677">Repeat</keyword>
<dbReference type="PROSITE" id="PS50837">
    <property type="entry name" value="NACHT"/>
    <property type="match status" value="1"/>
</dbReference>
<feature type="domain" description="NACHT" evidence="10">
    <location>
        <begin position="95"/>
        <end position="405"/>
    </location>
</feature>
<evidence type="ECO:0000259" key="10">
    <source>
        <dbReference type="PROSITE" id="PS50837"/>
    </source>
</evidence>
<evidence type="ECO:0000256" key="6">
    <source>
        <dbReference type="ARBA" id="ARBA00022840"/>
    </source>
</evidence>
<dbReference type="InterPro" id="IPR050637">
    <property type="entry name" value="NLRP_innate_immun_reg"/>
</dbReference>
<dbReference type="AlphaFoldDB" id="A0AAV2ZNH2"/>
<dbReference type="InterPro" id="IPR027417">
    <property type="entry name" value="P-loop_NTPase"/>
</dbReference>
<keyword evidence="9" id="KW-1271">Inflammasome</keyword>
<keyword evidence="7" id="KW-0832">Ubl conjugation</keyword>
<evidence type="ECO:0000256" key="5">
    <source>
        <dbReference type="ARBA" id="ARBA00022741"/>
    </source>
</evidence>
<dbReference type="PANTHER" id="PTHR45690:SF19">
    <property type="entry name" value="NACHT, LRR AND PYD DOMAINS-CONTAINING PROTEIN 3"/>
    <property type="match status" value="1"/>
</dbReference>
<dbReference type="PANTHER" id="PTHR45690">
    <property type="entry name" value="NACHT, LRR AND PYD DOMAINS-CONTAINING PROTEIN 12"/>
    <property type="match status" value="1"/>
</dbReference>
<proteinExistence type="inferred from homology"/>
<evidence type="ECO:0000256" key="2">
    <source>
        <dbReference type="ARBA" id="ARBA00008665"/>
    </source>
</evidence>
<dbReference type="InterPro" id="IPR001611">
    <property type="entry name" value="Leu-rich_rpt"/>
</dbReference>
<protein>
    <recommendedName>
        <fullName evidence="10">NACHT domain-containing protein</fullName>
    </recommendedName>
</protein>
<keyword evidence="3" id="KW-0963">Cytoplasm</keyword>
<dbReference type="Pfam" id="PF17779">
    <property type="entry name" value="WHD_NOD2"/>
    <property type="match status" value="1"/>
</dbReference>
<dbReference type="Pfam" id="PF05729">
    <property type="entry name" value="NACHT"/>
    <property type="match status" value="1"/>
</dbReference>
<evidence type="ECO:0000256" key="3">
    <source>
        <dbReference type="ARBA" id="ARBA00022490"/>
    </source>
</evidence>
<dbReference type="GO" id="GO:0005524">
    <property type="term" value="F:ATP binding"/>
    <property type="evidence" value="ECO:0007669"/>
    <property type="project" value="UniProtKB-KW"/>
</dbReference>
<evidence type="ECO:0000256" key="4">
    <source>
        <dbReference type="ARBA" id="ARBA00022737"/>
    </source>
</evidence>
<dbReference type="GO" id="GO:0006954">
    <property type="term" value="P:inflammatory response"/>
    <property type="evidence" value="ECO:0007669"/>
    <property type="project" value="UniProtKB-KW"/>
</dbReference>
<dbReference type="Gene3D" id="3.40.50.300">
    <property type="entry name" value="P-loop containing nucleotide triphosphate hydrolases"/>
    <property type="match status" value="1"/>
</dbReference>
<keyword evidence="8" id="KW-0395">Inflammatory response</keyword>
<dbReference type="Pfam" id="PF17776">
    <property type="entry name" value="NLRC4_HD2"/>
    <property type="match status" value="1"/>
</dbReference>
<dbReference type="InterPro" id="IPR041075">
    <property type="entry name" value="NOD1/2_WH"/>
</dbReference>
<dbReference type="Proteomes" id="UP001181693">
    <property type="component" value="Unassembled WGS sequence"/>
</dbReference>
<dbReference type="Pfam" id="PF13516">
    <property type="entry name" value="LRR_6"/>
    <property type="match status" value="5"/>
</dbReference>